<sequence>MATMRRQQFSLVVDEPVDESAQTALRESCPDATIRSTPDRPGAVIAFRREAPTLTEAIVSAVRDLDAVGVRTAGVRDEDFVSIGAVAARVGRSPEAVRLWAVGRTGAGTFPAPVEVRLGTAYYRWSEIATWLRERMGIAVADPEPVLTAVNLALRLRALAPRVPRMDAIRALIAA</sequence>
<protein>
    <recommendedName>
        <fullName evidence="3">DNA-binding protein</fullName>
    </recommendedName>
</protein>
<reference evidence="1" key="1">
    <citation type="submission" date="2021-01" db="EMBL/GenBank/DDBJ databases">
        <title>Whole genome shotgun sequence of Planosporangium flavigriseum NBRC 105377.</title>
        <authorList>
            <person name="Komaki H."/>
            <person name="Tamura T."/>
        </authorList>
    </citation>
    <scope>NUCLEOTIDE SEQUENCE</scope>
    <source>
        <strain evidence="1">NBRC 105377</strain>
    </source>
</reference>
<dbReference type="EMBL" id="BONU01000052">
    <property type="protein sequence ID" value="GIG76370.1"/>
    <property type="molecule type" value="Genomic_DNA"/>
</dbReference>
<evidence type="ECO:0000313" key="2">
    <source>
        <dbReference type="Proteomes" id="UP000653674"/>
    </source>
</evidence>
<comment type="caution">
    <text evidence="1">The sequence shown here is derived from an EMBL/GenBank/DDBJ whole genome shotgun (WGS) entry which is preliminary data.</text>
</comment>
<evidence type="ECO:0008006" key="3">
    <source>
        <dbReference type="Google" id="ProtNLM"/>
    </source>
</evidence>
<dbReference type="AlphaFoldDB" id="A0A8J3LT53"/>
<proteinExistence type="predicted"/>
<name>A0A8J3LT53_9ACTN</name>
<accession>A0A8J3LT53</accession>
<dbReference type="Proteomes" id="UP000653674">
    <property type="component" value="Unassembled WGS sequence"/>
</dbReference>
<organism evidence="1 2">
    <name type="scientific">Planosporangium flavigriseum</name>
    <dbReference type="NCBI Taxonomy" id="373681"/>
    <lineage>
        <taxon>Bacteria</taxon>
        <taxon>Bacillati</taxon>
        <taxon>Actinomycetota</taxon>
        <taxon>Actinomycetes</taxon>
        <taxon>Micromonosporales</taxon>
        <taxon>Micromonosporaceae</taxon>
        <taxon>Planosporangium</taxon>
    </lineage>
</organism>
<evidence type="ECO:0000313" key="1">
    <source>
        <dbReference type="EMBL" id="GIG76370.1"/>
    </source>
</evidence>
<keyword evidence="2" id="KW-1185">Reference proteome</keyword>
<gene>
    <name evidence="1" type="ORF">Pfl04_47740</name>
</gene>
<dbReference type="RefSeq" id="WP_168078616.1">
    <property type="nucleotide sequence ID" value="NZ_BAAAQJ010000004.1"/>
</dbReference>